<dbReference type="Pfam" id="PF22352">
    <property type="entry name" value="K319L-like_PKD"/>
    <property type="match status" value="1"/>
</dbReference>
<dbReference type="InterPro" id="IPR020901">
    <property type="entry name" value="Prtase_inh_Kunz-CS"/>
</dbReference>
<feature type="chain" id="PRO_5040313914" description="Serine peptidase inhibitor, Kunitz type 1 b" evidence="9">
    <location>
        <begin position="25"/>
        <end position="423"/>
    </location>
</feature>
<dbReference type="Proteomes" id="UP001148018">
    <property type="component" value="Unassembled WGS sequence"/>
</dbReference>
<evidence type="ECO:0000256" key="7">
    <source>
        <dbReference type="SAM" id="MobiDB-lite"/>
    </source>
</evidence>
<organism evidence="13 14">
    <name type="scientific">Muraenolepis orangiensis</name>
    <name type="common">Patagonian moray cod</name>
    <dbReference type="NCBI Taxonomy" id="630683"/>
    <lineage>
        <taxon>Eukaryota</taxon>
        <taxon>Metazoa</taxon>
        <taxon>Chordata</taxon>
        <taxon>Craniata</taxon>
        <taxon>Vertebrata</taxon>
        <taxon>Euteleostomi</taxon>
        <taxon>Actinopterygii</taxon>
        <taxon>Neopterygii</taxon>
        <taxon>Teleostei</taxon>
        <taxon>Neoteleostei</taxon>
        <taxon>Acanthomorphata</taxon>
        <taxon>Zeiogadaria</taxon>
        <taxon>Gadariae</taxon>
        <taxon>Gadiformes</taxon>
        <taxon>Muraenolepidoidei</taxon>
        <taxon>Muraenolepididae</taxon>
        <taxon>Muraenolepis</taxon>
    </lineage>
</organism>
<dbReference type="PROSITE" id="PS50093">
    <property type="entry name" value="PKD"/>
    <property type="match status" value="1"/>
</dbReference>
<dbReference type="GO" id="GO:0005886">
    <property type="term" value="C:plasma membrane"/>
    <property type="evidence" value="ECO:0007669"/>
    <property type="project" value="TreeGrafter"/>
</dbReference>
<comment type="subcellular location">
    <subcellularLocation>
        <location evidence="1">Membrane</location>
    </subcellularLocation>
</comment>
<dbReference type="FunFam" id="4.10.410.10:FF:000020">
    <property type="entry name" value="Collagen, type VI, alpha 3"/>
    <property type="match status" value="1"/>
</dbReference>
<dbReference type="GO" id="GO:0030198">
    <property type="term" value="P:extracellular matrix organization"/>
    <property type="evidence" value="ECO:0007669"/>
    <property type="project" value="TreeGrafter"/>
</dbReference>
<dbReference type="InterPro" id="IPR035986">
    <property type="entry name" value="PKD_dom_sf"/>
</dbReference>
<feature type="domain" description="BPTI/Kunitz inhibitor" evidence="11">
    <location>
        <begin position="291"/>
        <end position="341"/>
    </location>
</feature>
<evidence type="ECO:0000313" key="14">
    <source>
        <dbReference type="Proteomes" id="UP001148018"/>
    </source>
</evidence>
<evidence type="ECO:0008006" key="15">
    <source>
        <dbReference type="Google" id="ProtNLM"/>
    </source>
</evidence>
<dbReference type="GO" id="GO:0008544">
    <property type="term" value="P:epidermis development"/>
    <property type="evidence" value="ECO:0007669"/>
    <property type="project" value="TreeGrafter"/>
</dbReference>
<dbReference type="PANTHER" id="PTHR46750:SF1">
    <property type="entry name" value="KUNITZ-TYPE PROTEASE INHIBITOR 1"/>
    <property type="match status" value="1"/>
</dbReference>
<protein>
    <recommendedName>
        <fullName evidence="15">Serine peptidase inhibitor, Kunitz type 1 b</fullName>
    </recommendedName>
</protein>
<dbReference type="SUPFAM" id="SSF49299">
    <property type="entry name" value="PKD domain"/>
    <property type="match status" value="1"/>
</dbReference>
<comment type="caution">
    <text evidence="13">The sequence shown here is derived from an EMBL/GenBank/DDBJ whole genome shotgun (WGS) entry which is preliminary data.</text>
</comment>
<evidence type="ECO:0000256" key="9">
    <source>
        <dbReference type="SAM" id="SignalP"/>
    </source>
</evidence>
<keyword evidence="3 8" id="KW-1133">Transmembrane helix</keyword>
<dbReference type="Pfam" id="PF07502">
    <property type="entry name" value="MANEC"/>
    <property type="match status" value="1"/>
</dbReference>
<dbReference type="PROSITE" id="PS50279">
    <property type="entry name" value="BPTI_KUNITZ_2"/>
    <property type="match status" value="2"/>
</dbReference>
<dbReference type="PRINTS" id="PR00759">
    <property type="entry name" value="BASICPTASE"/>
</dbReference>
<sequence>MPLHTALLSVVLFHTLHTITVVRGGDGGACAADFENGQEGFVLDTDTSVGRGAALIASAQVTTAADCVAVCCELAQCNVVLIQERDAGNTTCSLFNCLYKQAFACRFVRKTGFSSFVLKSVFQQHLAAPEAKGDTAGPVAVAGRNAVVMPGQEVTLWGVESRAPAGATVTDYKWSLLKGDSSVVSEAKADQLLVSNLSPGTYVFQLQVTDSNGQSDTASVNILVLDQEESDMYCLALPEVGLCRALFQRWHYNAAAGRCQEFVYGGCKGNRNNFLSDKECTKACATVKASCTEPPKTGPCHSNRSAWYYNPLQKGCNPFNYSGCHGNGNNFELKEICEQTCKGVTMEAVFAPGRFDELEESESGSIAIAVVLAVSILALLAVLAFFFLKGQRKRVHQPVATTPPPLGEGGHRDTVVYRSTTKP</sequence>
<feature type="transmembrane region" description="Helical" evidence="8">
    <location>
        <begin position="366"/>
        <end position="388"/>
    </location>
</feature>
<evidence type="ECO:0000259" key="11">
    <source>
        <dbReference type="PROSITE" id="PS50279"/>
    </source>
</evidence>
<dbReference type="InterPro" id="IPR011106">
    <property type="entry name" value="MANSC_N"/>
</dbReference>
<dbReference type="CDD" id="cd22624">
    <property type="entry name" value="Kunitz_HAI1_2-like"/>
    <property type="match status" value="1"/>
</dbReference>
<dbReference type="CDD" id="cd22623">
    <property type="entry name" value="Kunitz_HAI1_1-like"/>
    <property type="match status" value="1"/>
</dbReference>
<dbReference type="InterPro" id="IPR036880">
    <property type="entry name" value="Kunitz_BPTI_sf"/>
</dbReference>
<keyword evidence="14" id="KW-1185">Reference proteome</keyword>
<reference evidence="13" key="1">
    <citation type="submission" date="2022-07" db="EMBL/GenBank/DDBJ databases">
        <title>Chromosome-level genome of Muraenolepis orangiensis.</title>
        <authorList>
            <person name="Kim J."/>
        </authorList>
    </citation>
    <scope>NUCLEOTIDE SEQUENCE</scope>
    <source>
        <strain evidence="13">KU_S4_2022</strain>
        <tissue evidence="13">Muscle</tissue>
    </source>
</reference>
<dbReference type="PANTHER" id="PTHR46750">
    <property type="entry name" value="KUNITZ-TYPE PROTEASE INHIBITOR 1"/>
    <property type="match status" value="1"/>
</dbReference>
<dbReference type="PROSITE" id="PS00280">
    <property type="entry name" value="BPTI_KUNITZ_1"/>
    <property type="match status" value="2"/>
</dbReference>
<dbReference type="InterPro" id="IPR000601">
    <property type="entry name" value="PKD_dom"/>
</dbReference>
<dbReference type="Gene3D" id="4.10.410.10">
    <property type="entry name" value="Pancreatic trypsin inhibitor Kunitz domain"/>
    <property type="match status" value="2"/>
</dbReference>
<evidence type="ECO:0000256" key="3">
    <source>
        <dbReference type="ARBA" id="ARBA00022989"/>
    </source>
</evidence>
<gene>
    <name evidence="13" type="ORF">NHX12_026070</name>
</gene>
<feature type="domain" description="PKD" evidence="10">
    <location>
        <begin position="137"/>
        <end position="224"/>
    </location>
</feature>
<accession>A0A9Q0IPX8</accession>
<evidence type="ECO:0000259" key="12">
    <source>
        <dbReference type="PROSITE" id="PS50986"/>
    </source>
</evidence>
<feature type="domain" description="BPTI/Kunitz inhibitor" evidence="11">
    <location>
        <begin position="234"/>
        <end position="284"/>
    </location>
</feature>
<evidence type="ECO:0000256" key="5">
    <source>
        <dbReference type="ARBA" id="ARBA00023157"/>
    </source>
</evidence>
<evidence type="ECO:0000256" key="4">
    <source>
        <dbReference type="ARBA" id="ARBA00023136"/>
    </source>
</evidence>
<dbReference type="Pfam" id="PF00014">
    <property type="entry name" value="Kunitz_BPTI"/>
    <property type="match status" value="2"/>
</dbReference>
<keyword evidence="5" id="KW-1015">Disulfide bond</keyword>
<evidence type="ECO:0000256" key="2">
    <source>
        <dbReference type="ARBA" id="ARBA00022729"/>
    </source>
</evidence>
<dbReference type="SUPFAM" id="SSF57362">
    <property type="entry name" value="BPTI-like"/>
    <property type="match status" value="2"/>
</dbReference>
<dbReference type="EMBL" id="JANIIK010000042">
    <property type="protein sequence ID" value="KAJ3606549.1"/>
    <property type="molecule type" value="Genomic_DNA"/>
</dbReference>
<feature type="domain" description="MANSC" evidence="12">
    <location>
        <begin position="37"/>
        <end position="116"/>
    </location>
</feature>
<keyword evidence="4 8" id="KW-0472">Membrane</keyword>
<dbReference type="CDD" id="cd00146">
    <property type="entry name" value="PKD"/>
    <property type="match status" value="1"/>
</dbReference>
<evidence type="ECO:0000256" key="6">
    <source>
        <dbReference type="ARBA" id="ARBA00023180"/>
    </source>
</evidence>
<evidence type="ECO:0000256" key="8">
    <source>
        <dbReference type="SAM" id="Phobius"/>
    </source>
</evidence>
<dbReference type="GO" id="GO:0004867">
    <property type="term" value="F:serine-type endopeptidase inhibitor activity"/>
    <property type="evidence" value="ECO:0007669"/>
    <property type="project" value="InterPro"/>
</dbReference>
<dbReference type="AlphaFoldDB" id="A0A9Q0IPX8"/>
<keyword evidence="8" id="KW-0812">Transmembrane</keyword>
<evidence type="ECO:0000256" key="1">
    <source>
        <dbReference type="ARBA" id="ARBA00004370"/>
    </source>
</evidence>
<keyword evidence="2 9" id="KW-0732">Signal</keyword>
<dbReference type="Gene3D" id="2.60.40.10">
    <property type="entry name" value="Immunoglobulins"/>
    <property type="match status" value="1"/>
</dbReference>
<dbReference type="OrthoDB" id="2019384at2759"/>
<dbReference type="InterPro" id="IPR013980">
    <property type="entry name" value="MANSC_dom"/>
</dbReference>
<dbReference type="GO" id="GO:0060429">
    <property type="term" value="P:epithelium development"/>
    <property type="evidence" value="ECO:0007669"/>
    <property type="project" value="TreeGrafter"/>
</dbReference>
<proteinExistence type="predicted"/>
<dbReference type="PROSITE" id="PS50986">
    <property type="entry name" value="MANSC"/>
    <property type="match status" value="1"/>
</dbReference>
<feature type="signal peptide" evidence="9">
    <location>
        <begin position="1"/>
        <end position="24"/>
    </location>
</feature>
<dbReference type="SMART" id="SM00765">
    <property type="entry name" value="MANEC"/>
    <property type="match status" value="1"/>
</dbReference>
<evidence type="ECO:0000259" key="10">
    <source>
        <dbReference type="PROSITE" id="PS50093"/>
    </source>
</evidence>
<keyword evidence="6" id="KW-0325">Glycoprotein</keyword>
<dbReference type="InterPro" id="IPR013783">
    <property type="entry name" value="Ig-like_fold"/>
</dbReference>
<dbReference type="InterPro" id="IPR002223">
    <property type="entry name" value="Kunitz_BPTI"/>
</dbReference>
<name>A0A9Q0IPX8_9TELE</name>
<feature type="non-terminal residue" evidence="13">
    <location>
        <position position="1"/>
    </location>
</feature>
<evidence type="ECO:0000313" key="13">
    <source>
        <dbReference type="EMBL" id="KAJ3606549.1"/>
    </source>
</evidence>
<dbReference type="SMART" id="SM00131">
    <property type="entry name" value="KU"/>
    <property type="match status" value="2"/>
</dbReference>
<feature type="region of interest" description="Disordered" evidence="7">
    <location>
        <begin position="398"/>
        <end position="423"/>
    </location>
</feature>